<feature type="domain" description="FAD dependent oxidoreductase" evidence="6">
    <location>
        <begin position="27"/>
        <end position="385"/>
    </location>
</feature>
<evidence type="ECO:0000256" key="4">
    <source>
        <dbReference type="ARBA" id="ARBA00023002"/>
    </source>
</evidence>
<sequence length="393" mass="40872">MTSPIPTTPAVGGTTTVAGPPASTGRRVVVVGAGVVGLGVAAEAHRRGYLVTVVEQASGVVGSSVQNFGHVCVTAQAGDARRYALDARERWLSLGSAAGFGVAPVGTHVVARTAAEHRLLAELAVERGPDEVRLLDAAEVRAAVPVRPDPVVGGAHLPLDLLVDPRAAAPALARWLESRGVDFRWRTAARVVAPGRVTTTRGTLEADVVVVAAHHDLDRLMPDVAEAAGLRRCRLHMLRVRPAGPLGLTTPLLSGWSMVRYAALSALPAAADVAAELATADPSGAAWDVNLMATPQGSTLILGDTHLRADDAPVFQEEEGFELLLRLGRDLFGRDDMHVVERWQGTYATAPGREFLVAEPAPGVHVASVTTGIGMTTGLGLAADVLDRAGITA</sequence>
<keyword evidence="4" id="KW-0560">Oxidoreductase</keyword>
<dbReference type="Gene3D" id="3.30.9.10">
    <property type="entry name" value="D-Amino Acid Oxidase, subunit A, domain 2"/>
    <property type="match status" value="1"/>
</dbReference>
<protein>
    <submittedName>
        <fullName evidence="7">TIGR03364 family FAD-dependent oxidoreductase</fullName>
    </submittedName>
</protein>
<evidence type="ECO:0000256" key="2">
    <source>
        <dbReference type="ARBA" id="ARBA00009410"/>
    </source>
</evidence>
<proteinExistence type="inferred from homology"/>
<name>A0ABN2JCJ6_9MICO</name>
<dbReference type="PANTHER" id="PTHR13847">
    <property type="entry name" value="SARCOSINE DEHYDROGENASE-RELATED"/>
    <property type="match status" value="1"/>
</dbReference>
<dbReference type="NCBIfam" id="TIGR03364">
    <property type="entry name" value="HpnW_proposed"/>
    <property type="match status" value="1"/>
</dbReference>
<keyword evidence="3" id="KW-0285">Flavoprotein</keyword>
<dbReference type="InterPro" id="IPR036188">
    <property type="entry name" value="FAD/NAD-bd_sf"/>
</dbReference>
<feature type="region of interest" description="Disordered" evidence="5">
    <location>
        <begin position="1"/>
        <end position="23"/>
    </location>
</feature>
<keyword evidence="8" id="KW-1185">Reference proteome</keyword>
<organism evidence="7 8">
    <name type="scientific">Isoptericola hypogeus</name>
    <dbReference type="NCBI Taxonomy" id="300179"/>
    <lineage>
        <taxon>Bacteria</taxon>
        <taxon>Bacillati</taxon>
        <taxon>Actinomycetota</taxon>
        <taxon>Actinomycetes</taxon>
        <taxon>Micrococcales</taxon>
        <taxon>Promicromonosporaceae</taxon>
        <taxon>Isoptericola</taxon>
    </lineage>
</organism>
<gene>
    <name evidence="7" type="ORF">GCM10009809_17890</name>
</gene>
<dbReference type="Gene3D" id="3.50.50.60">
    <property type="entry name" value="FAD/NAD(P)-binding domain"/>
    <property type="match status" value="1"/>
</dbReference>
<dbReference type="InterPro" id="IPR006076">
    <property type="entry name" value="FAD-dep_OxRdtase"/>
</dbReference>
<dbReference type="InterPro" id="IPR017741">
    <property type="entry name" value="FAD-dependent_OxRdtase_HpnW"/>
</dbReference>
<dbReference type="EMBL" id="BAAAPM010000003">
    <property type="protein sequence ID" value="GAA1722550.1"/>
    <property type="molecule type" value="Genomic_DNA"/>
</dbReference>
<dbReference type="SUPFAM" id="SSF51971">
    <property type="entry name" value="Nucleotide-binding domain"/>
    <property type="match status" value="1"/>
</dbReference>
<dbReference type="PANTHER" id="PTHR13847:SF286">
    <property type="entry name" value="D-AMINO ACID DEHYDROGENASE"/>
    <property type="match status" value="1"/>
</dbReference>
<evidence type="ECO:0000313" key="7">
    <source>
        <dbReference type="EMBL" id="GAA1722550.1"/>
    </source>
</evidence>
<dbReference type="Proteomes" id="UP001501138">
    <property type="component" value="Unassembled WGS sequence"/>
</dbReference>
<comment type="similarity">
    <text evidence="2">Belongs to the DadA oxidoreductase family.</text>
</comment>
<evidence type="ECO:0000313" key="8">
    <source>
        <dbReference type="Proteomes" id="UP001501138"/>
    </source>
</evidence>
<dbReference type="Pfam" id="PF01266">
    <property type="entry name" value="DAO"/>
    <property type="match status" value="1"/>
</dbReference>
<evidence type="ECO:0000256" key="1">
    <source>
        <dbReference type="ARBA" id="ARBA00001974"/>
    </source>
</evidence>
<reference evidence="7 8" key="1">
    <citation type="journal article" date="2019" name="Int. J. Syst. Evol. Microbiol.">
        <title>The Global Catalogue of Microorganisms (GCM) 10K type strain sequencing project: providing services to taxonomists for standard genome sequencing and annotation.</title>
        <authorList>
            <consortium name="The Broad Institute Genomics Platform"/>
            <consortium name="The Broad Institute Genome Sequencing Center for Infectious Disease"/>
            <person name="Wu L."/>
            <person name="Ma J."/>
        </authorList>
    </citation>
    <scope>NUCLEOTIDE SEQUENCE [LARGE SCALE GENOMIC DNA]</scope>
    <source>
        <strain evidence="7 8">JCM 15589</strain>
    </source>
</reference>
<evidence type="ECO:0000256" key="5">
    <source>
        <dbReference type="SAM" id="MobiDB-lite"/>
    </source>
</evidence>
<feature type="compositionally biased region" description="Low complexity" evidence="5">
    <location>
        <begin position="8"/>
        <end position="23"/>
    </location>
</feature>
<comment type="caution">
    <text evidence="7">The sequence shown here is derived from an EMBL/GenBank/DDBJ whole genome shotgun (WGS) entry which is preliminary data.</text>
</comment>
<comment type="cofactor">
    <cofactor evidence="1">
        <name>FAD</name>
        <dbReference type="ChEBI" id="CHEBI:57692"/>
    </cofactor>
</comment>
<evidence type="ECO:0000256" key="3">
    <source>
        <dbReference type="ARBA" id="ARBA00022630"/>
    </source>
</evidence>
<dbReference type="RefSeq" id="WP_344247746.1">
    <property type="nucleotide sequence ID" value="NZ_BAAAPM010000003.1"/>
</dbReference>
<accession>A0ABN2JCJ6</accession>
<evidence type="ECO:0000259" key="6">
    <source>
        <dbReference type="Pfam" id="PF01266"/>
    </source>
</evidence>